<reference evidence="4 5" key="1">
    <citation type="submission" date="2025-05" db="UniProtKB">
        <authorList>
            <consortium name="RefSeq"/>
        </authorList>
    </citation>
    <scope>IDENTIFICATION</scope>
</reference>
<accession>A0ABM0Q2S2</accession>
<feature type="signal peptide" evidence="2">
    <location>
        <begin position="1"/>
        <end position="19"/>
    </location>
</feature>
<evidence type="ECO:0000313" key="4">
    <source>
        <dbReference type="RefSeq" id="XP_008562663.1"/>
    </source>
</evidence>
<keyword evidence="3" id="KW-1185">Reference proteome</keyword>
<dbReference type="Proteomes" id="UP000694923">
    <property type="component" value="Unplaced"/>
</dbReference>
<keyword evidence="2" id="KW-0732">Signal</keyword>
<sequence>MKLLFPIFAILMLQYQVNTEFFGLRRCLMGLGKCKDQCTVDEREIQECKKRKCCIGPKIVQLIKKYLQYEIPQILGEDAQEILKIAKNSSGILETKYILSILPKVKNASPLDNTNSVINPNITSMNTTTNNTVTPGHITYIATSTKNDTKKSRDSVTASPPPAPLPP</sequence>
<feature type="chain" id="PRO_5045021302" evidence="2">
    <location>
        <begin position="20"/>
        <end position="167"/>
    </location>
</feature>
<dbReference type="GeneID" id="103583010"/>
<feature type="region of interest" description="Disordered" evidence="1">
    <location>
        <begin position="143"/>
        <end position="167"/>
    </location>
</feature>
<evidence type="ECO:0000256" key="2">
    <source>
        <dbReference type="SAM" id="SignalP"/>
    </source>
</evidence>
<protein>
    <submittedName>
        <fullName evidence="4 5">Beta-defensin 129-like</fullName>
    </submittedName>
</protein>
<dbReference type="GeneID" id="103608960"/>
<evidence type="ECO:0000313" key="5">
    <source>
        <dbReference type="RefSeq" id="XP_008591567.1"/>
    </source>
</evidence>
<proteinExistence type="predicted"/>
<dbReference type="RefSeq" id="XP_008591567.1">
    <property type="nucleotide sequence ID" value="XM_008593345.1"/>
</dbReference>
<dbReference type="RefSeq" id="XP_008562663.1">
    <property type="nucleotide sequence ID" value="XM_008564441.1"/>
</dbReference>
<organism evidence="3 4">
    <name type="scientific">Galeopterus variegatus</name>
    <name type="common">Malayan flying lemur</name>
    <name type="synonym">Cynocephalus variegatus</name>
    <dbReference type="NCBI Taxonomy" id="482537"/>
    <lineage>
        <taxon>Eukaryota</taxon>
        <taxon>Metazoa</taxon>
        <taxon>Chordata</taxon>
        <taxon>Craniata</taxon>
        <taxon>Vertebrata</taxon>
        <taxon>Euteleostomi</taxon>
        <taxon>Mammalia</taxon>
        <taxon>Eutheria</taxon>
        <taxon>Euarchontoglires</taxon>
        <taxon>Dermoptera</taxon>
        <taxon>Cynocephalidae</taxon>
        <taxon>Galeopterus</taxon>
    </lineage>
</organism>
<evidence type="ECO:0000256" key="1">
    <source>
        <dbReference type="SAM" id="MobiDB-lite"/>
    </source>
</evidence>
<name>A0ABM0Q2S2_GALVR</name>
<gene>
    <name evidence="4" type="primary">LOC103583010</name>
    <name evidence="5" type="synonym">LOC103608960</name>
</gene>
<evidence type="ECO:0000313" key="3">
    <source>
        <dbReference type="Proteomes" id="UP000694923"/>
    </source>
</evidence>